<evidence type="ECO:0000259" key="1">
    <source>
        <dbReference type="Pfam" id="PF18029"/>
    </source>
</evidence>
<gene>
    <name evidence="2" type="ORF">BKA15_006153</name>
</gene>
<evidence type="ECO:0000313" key="3">
    <source>
        <dbReference type="Proteomes" id="UP000569914"/>
    </source>
</evidence>
<dbReference type="PANTHER" id="PTHR35908:SF1">
    <property type="entry name" value="CONSERVED PROTEIN"/>
    <property type="match status" value="1"/>
</dbReference>
<dbReference type="RefSeq" id="WP_179757406.1">
    <property type="nucleotide sequence ID" value="NZ_JACCBU010000001.1"/>
</dbReference>
<dbReference type="InterPro" id="IPR029068">
    <property type="entry name" value="Glyas_Bleomycin-R_OHBP_Dase"/>
</dbReference>
<protein>
    <recommendedName>
        <fullName evidence="1">Glyoxalase-like domain-containing protein</fullName>
    </recommendedName>
</protein>
<dbReference type="AlphaFoldDB" id="A0A7Y9IEN3"/>
<keyword evidence="3" id="KW-1185">Reference proteome</keyword>
<dbReference type="EMBL" id="JACCBU010000001">
    <property type="protein sequence ID" value="NYE74824.1"/>
    <property type="molecule type" value="Genomic_DNA"/>
</dbReference>
<dbReference type="SUPFAM" id="SSF54593">
    <property type="entry name" value="Glyoxalase/Bleomycin resistance protein/Dihydroxybiphenyl dioxygenase"/>
    <property type="match status" value="2"/>
</dbReference>
<dbReference type="Gene3D" id="3.10.180.10">
    <property type="entry name" value="2,3-Dihydroxybiphenyl 1,2-Dioxygenase, domain 1"/>
    <property type="match status" value="2"/>
</dbReference>
<feature type="domain" description="Glyoxalase-like" evidence="1">
    <location>
        <begin position="14"/>
        <end position="138"/>
    </location>
</feature>
<sequence>MERSGDETARIRAITFDCPDARSLAAFYSEIMSLPVRFVDTAERVEIGHDHGRTRLAFVTVPDHRRPTWPDPAYPQQVHLDIPAFDDDRVKGRDDTEPAWFSPWWHERVLDLGATRLPHRGGGCPVYADPAGHPFCLCAAPRAGDEAPVEPHAVIDCFVSAPDLASFYADLLGLRDRVEESPGWVIIRRADGRPPGLSFAAAAGNAPCWQDPRRPRQAYLELETDDHRGTEELALTLGATRLTSRQTGLDFFADPEGHPFSLAAPGT</sequence>
<organism evidence="2 3">
    <name type="scientific">Microlunatus parietis</name>
    <dbReference type="NCBI Taxonomy" id="682979"/>
    <lineage>
        <taxon>Bacteria</taxon>
        <taxon>Bacillati</taxon>
        <taxon>Actinomycetota</taxon>
        <taxon>Actinomycetes</taxon>
        <taxon>Propionibacteriales</taxon>
        <taxon>Propionibacteriaceae</taxon>
        <taxon>Microlunatus</taxon>
    </lineage>
</organism>
<reference evidence="2 3" key="1">
    <citation type="submission" date="2020-07" db="EMBL/GenBank/DDBJ databases">
        <title>Sequencing the genomes of 1000 actinobacteria strains.</title>
        <authorList>
            <person name="Klenk H.-P."/>
        </authorList>
    </citation>
    <scope>NUCLEOTIDE SEQUENCE [LARGE SCALE GENOMIC DNA]</scope>
    <source>
        <strain evidence="2 3">DSM 22083</strain>
    </source>
</reference>
<feature type="domain" description="Glyoxalase-like" evidence="1">
    <location>
        <begin position="154"/>
        <end position="262"/>
    </location>
</feature>
<comment type="caution">
    <text evidence="2">The sequence shown here is derived from an EMBL/GenBank/DDBJ whole genome shotgun (WGS) entry which is preliminary data.</text>
</comment>
<accession>A0A7Y9IEN3</accession>
<proteinExistence type="predicted"/>
<dbReference type="PANTHER" id="PTHR35908">
    <property type="entry name" value="HYPOTHETICAL FUSION PROTEIN"/>
    <property type="match status" value="1"/>
</dbReference>
<evidence type="ECO:0000313" key="2">
    <source>
        <dbReference type="EMBL" id="NYE74824.1"/>
    </source>
</evidence>
<dbReference type="Pfam" id="PF18029">
    <property type="entry name" value="Glyoxalase_6"/>
    <property type="match status" value="2"/>
</dbReference>
<name>A0A7Y9IEN3_9ACTN</name>
<dbReference type="Proteomes" id="UP000569914">
    <property type="component" value="Unassembled WGS sequence"/>
</dbReference>
<dbReference type="InterPro" id="IPR041581">
    <property type="entry name" value="Glyoxalase_6"/>
</dbReference>